<organism evidence="1 2">
    <name type="scientific">Alteromonas ponticola</name>
    <dbReference type="NCBI Taxonomy" id="2720613"/>
    <lineage>
        <taxon>Bacteria</taxon>
        <taxon>Pseudomonadati</taxon>
        <taxon>Pseudomonadota</taxon>
        <taxon>Gammaproteobacteria</taxon>
        <taxon>Alteromonadales</taxon>
        <taxon>Alteromonadaceae</taxon>
        <taxon>Alteromonas/Salinimonas group</taxon>
        <taxon>Alteromonas</taxon>
    </lineage>
</organism>
<dbReference type="EMBL" id="JAATNW010000009">
    <property type="protein sequence ID" value="NMH61459.1"/>
    <property type="molecule type" value="Genomic_DNA"/>
</dbReference>
<protein>
    <recommendedName>
        <fullName evidence="3">PEP-CTERM sorting domain-containing protein</fullName>
    </recommendedName>
</protein>
<sequence>MSLSSAQAALLLMVDLSVEDRITINATNGLSSATVSGSDFTGFYLENFFEADNNVVSATLVSGDLVSAQDVSNLSPQLFRAGGTDTGLNVFSYTAGPFSSFVAGQTAFDGAATWAVSSAVYQDALNGALSGDIWFPADDDSDLSTATLIGQWVVGVDVPEAPTFALFSLLFFAFSRSRKA</sequence>
<dbReference type="Proteomes" id="UP000709336">
    <property type="component" value="Unassembled WGS sequence"/>
</dbReference>
<evidence type="ECO:0008006" key="3">
    <source>
        <dbReference type="Google" id="ProtNLM"/>
    </source>
</evidence>
<reference evidence="1 2" key="1">
    <citation type="submission" date="2020-03" db="EMBL/GenBank/DDBJ databases">
        <title>Alteromonas ponticola sp. nov., isolated from seawater.</title>
        <authorList>
            <person name="Yoon J.-H."/>
            <person name="Kim Y.-O."/>
        </authorList>
    </citation>
    <scope>NUCLEOTIDE SEQUENCE [LARGE SCALE GENOMIC DNA]</scope>
    <source>
        <strain evidence="1 2">MYP5</strain>
    </source>
</reference>
<dbReference type="RefSeq" id="WP_169212021.1">
    <property type="nucleotide sequence ID" value="NZ_JAATNW010000009.1"/>
</dbReference>
<comment type="caution">
    <text evidence="1">The sequence shown here is derived from an EMBL/GenBank/DDBJ whole genome shotgun (WGS) entry which is preliminary data.</text>
</comment>
<evidence type="ECO:0000313" key="1">
    <source>
        <dbReference type="EMBL" id="NMH61459.1"/>
    </source>
</evidence>
<name>A0ABX1R4U0_9ALTE</name>
<keyword evidence="2" id="KW-1185">Reference proteome</keyword>
<evidence type="ECO:0000313" key="2">
    <source>
        <dbReference type="Proteomes" id="UP000709336"/>
    </source>
</evidence>
<proteinExistence type="predicted"/>
<gene>
    <name evidence="1" type="ORF">HCJ96_15625</name>
</gene>
<accession>A0ABX1R4U0</accession>